<evidence type="ECO:0000256" key="2">
    <source>
        <dbReference type="SAM" id="SignalP"/>
    </source>
</evidence>
<comment type="caution">
    <text evidence="3">The sequence shown here is derived from an EMBL/GenBank/DDBJ whole genome shotgun (WGS) entry which is preliminary data.</text>
</comment>
<feature type="chain" id="PRO_5032709354" evidence="2">
    <location>
        <begin position="34"/>
        <end position="173"/>
    </location>
</feature>
<sequence>MTTCGTLVRCSPRGSFSLLLLLLLLGLPSLSLQGGGLSHCHSQSGTHVSNHAPPQIWPQSYNKPLCTSLVIVGNMRNMPQQLDKPLGIGRSLNTSLKPSWLTLARAKRFLDQEERPRGGEFVEKEDLSSSSPSSSSLNPRRGKRSKGKFWPTIQCKVLSLSDSGANPVNAMAR</sequence>
<dbReference type="AlphaFoldDB" id="A0A843W625"/>
<gene>
    <name evidence="3" type="ORF">Taro_031322</name>
</gene>
<keyword evidence="4" id="KW-1185">Reference proteome</keyword>
<name>A0A843W625_COLES</name>
<keyword evidence="2" id="KW-0732">Signal</keyword>
<proteinExistence type="predicted"/>
<feature type="region of interest" description="Disordered" evidence="1">
    <location>
        <begin position="114"/>
        <end position="148"/>
    </location>
</feature>
<feature type="signal peptide" evidence="2">
    <location>
        <begin position="1"/>
        <end position="33"/>
    </location>
</feature>
<feature type="compositionally biased region" description="Basic and acidic residues" evidence="1">
    <location>
        <begin position="114"/>
        <end position="127"/>
    </location>
</feature>
<organism evidence="3 4">
    <name type="scientific">Colocasia esculenta</name>
    <name type="common">Wild taro</name>
    <name type="synonym">Arum esculentum</name>
    <dbReference type="NCBI Taxonomy" id="4460"/>
    <lineage>
        <taxon>Eukaryota</taxon>
        <taxon>Viridiplantae</taxon>
        <taxon>Streptophyta</taxon>
        <taxon>Embryophyta</taxon>
        <taxon>Tracheophyta</taxon>
        <taxon>Spermatophyta</taxon>
        <taxon>Magnoliopsida</taxon>
        <taxon>Liliopsida</taxon>
        <taxon>Araceae</taxon>
        <taxon>Aroideae</taxon>
        <taxon>Colocasieae</taxon>
        <taxon>Colocasia</taxon>
    </lineage>
</organism>
<reference evidence="3" key="1">
    <citation type="submission" date="2017-07" db="EMBL/GenBank/DDBJ databases">
        <title>Taro Niue Genome Assembly and Annotation.</title>
        <authorList>
            <person name="Atibalentja N."/>
            <person name="Keating K."/>
            <person name="Fields C.J."/>
        </authorList>
    </citation>
    <scope>NUCLEOTIDE SEQUENCE</scope>
    <source>
        <strain evidence="3">Niue_2</strain>
        <tissue evidence="3">Leaf</tissue>
    </source>
</reference>
<dbReference type="Proteomes" id="UP000652761">
    <property type="component" value="Unassembled WGS sequence"/>
</dbReference>
<accession>A0A843W625</accession>
<protein>
    <submittedName>
        <fullName evidence="3">Uncharacterized protein</fullName>
    </submittedName>
</protein>
<evidence type="ECO:0000313" key="4">
    <source>
        <dbReference type="Proteomes" id="UP000652761"/>
    </source>
</evidence>
<evidence type="ECO:0000313" key="3">
    <source>
        <dbReference type="EMBL" id="MQL98609.1"/>
    </source>
</evidence>
<dbReference type="EMBL" id="NMUH01002214">
    <property type="protein sequence ID" value="MQL98609.1"/>
    <property type="molecule type" value="Genomic_DNA"/>
</dbReference>
<evidence type="ECO:0000256" key="1">
    <source>
        <dbReference type="SAM" id="MobiDB-lite"/>
    </source>
</evidence>